<reference evidence="5 6" key="1">
    <citation type="submission" date="2012-08" db="EMBL/GenBank/DDBJ databases">
        <title>Whole genome shotgun sequence of Gordonia rhizosphera NBRC 16068.</title>
        <authorList>
            <person name="Takarada H."/>
            <person name="Isaki S."/>
            <person name="Hosoyama A."/>
            <person name="Tsuchikane K."/>
            <person name="Katsumata H."/>
            <person name="Baba S."/>
            <person name="Ohji S."/>
            <person name="Yamazaki S."/>
            <person name="Fujita N."/>
        </authorList>
    </citation>
    <scope>NUCLEOTIDE SEQUENCE [LARGE SCALE GENOMIC DNA]</scope>
    <source>
        <strain evidence="5 6">NBRC 16068</strain>
    </source>
</reference>
<keyword evidence="6" id="KW-1185">Reference proteome</keyword>
<dbReference type="GO" id="GO:0003677">
    <property type="term" value="F:DNA binding"/>
    <property type="evidence" value="ECO:0007669"/>
    <property type="project" value="UniProtKB-KW"/>
</dbReference>
<feature type="domain" description="HTH gntR-type" evidence="4">
    <location>
        <begin position="11"/>
        <end position="78"/>
    </location>
</feature>
<dbReference type="InterPro" id="IPR000524">
    <property type="entry name" value="Tscrpt_reg_HTH_GntR"/>
</dbReference>
<dbReference type="SMART" id="SM00895">
    <property type="entry name" value="FCD"/>
    <property type="match status" value="1"/>
</dbReference>
<comment type="caution">
    <text evidence="5">The sequence shown here is derived from an EMBL/GenBank/DDBJ whole genome shotgun (WGS) entry which is preliminary data.</text>
</comment>
<dbReference type="Pfam" id="PF07729">
    <property type="entry name" value="FCD"/>
    <property type="match status" value="1"/>
</dbReference>
<protein>
    <submittedName>
        <fullName evidence="5">Putative GntR family transcriptional regulator</fullName>
    </submittedName>
</protein>
<keyword evidence="3" id="KW-0804">Transcription</keyword>
<dbReference type="SMART" id="SM00345">
    <property type="entry name" value="HTH_GNTR"/>
    <property type="match status" value="1"/>
</dbReference>
<evidence type="ECO:0000256" key="3">
    <source>
        <dbReference type="ARBA" id="ARBA00023163"/>
    </source>
</evidence>
<keyword evidence="2" id="KW-0238">DNA-binding</keyword>
<keyword evidence="1" id="KW-0805">Transcription regulation</keyword>
<dbReference type="PROSITE" id="PS50949">
    <property type="entry name" value="HTH_GNTR"/>
    <property type="match status" value="1"/>
</dbReference>
<dbReference type="InterPro" id="IPR008920">
    <property type="entry name" value="TF_FadR/GntR_C"/>
</dbReference>
<dbReference type="Pfam" id="PF00392">
    <property type="entry name" value="GntR"/>
    <property type="match status" value="1"/>
</dbReference>
<accession>K6WR77</accession>
<evidence type="ECO:0000313" key="6">
    <source>
        <dbReference type="Proteomes" id="UP000008363"/>
    </source>
</evidence>
<evidence type="ECO:0000256" key="2">
    <source>
        <dbReference type="ARBA" id="ARBA00023125"/>
    </source>
</evidence>
<dbReference type="PANTHER" id="PTHR43537:SF24">
    <property type="entry name" value="GLUCONATE OPERON TRANSCRIPTIONAL REPRESSOR"/>
    <property type="match status" value="1"/>
</dbReference>
<gene>
    <name evidence="5" type="ORF">GORHZ_048_00410</name>
</gene>
<evidence type="ECO:0000256" key="1">
    <source>
        <dbReference type="ARBA" id="ARBA00023015"/>
    </source>
</evidence>
<sequence>MLHASATPNAGSAAERVYHEVKELILTNDLAGGELISEGDVATRCEVSRTPVREAFLRLQAEGWMRLYPKRGALVVPISDHEAHDVVDARKLLEEHAVRAVVDDPVAVTALVTRLRENLAAHRAADPDDVAEFSRIDAEFHQIIVAAGDNPLLAEFFVGLGERHRRMTTASVHRDVAVASRILTDHQQLLTAIEQGDADIFADALASHLAGVHDIRTGGRR</sequence>
<dbReference type="AlphaFoldDB" id="K6WR77"/>
<dbReference type="GO" id="GO:0003700">
    <property type="term" value="F:DNA-binding transcription factor activity"/>
    <property type="evidence" value="ECO:0007669"/>
    <property type="project" value="InterPro"/>
</dbReference>
<proteinExistence type="predicted"/>
<dbReference type="Proteomes" id="UP000008363">
    <property type="component" value="Unassembled WGS sequence"/>
</dbReference>
<dbReference type="SUPFAM" id="SSF48008">
    <property type="entry name" value="GntR ligand-binding domain-like"/>
    <property type="match status" value="1"/>
</dbReference>
<dbReference type="Gene3D" id="1.10.10.10">
    <property type="entry name" value="Winged helix-like DNA-binding domain superfamily/Winged helix DNA-binding domain"/>
    <property type="match status" value="1"/>
</dbReference>
<dbReference type="STRING" id="1108045.GORHZ_048_00410"/>
<dbReference type="OrthoDB" id="3186208at2"/>
<evidence type="ECO:0000259" key="4">
    <source>
        <dbReference type="PROSITE" id="PS50949"/>
    </source>
</evidence>
<dbReference type="InterPro" id="IPR036388">
    <property type="entry name" value="WH-like_DNA-bd_sf"/>
</dbReference>
<dbReference type="eggNOG" id="COG1802">
    <property type="taxonomic scope" value="Bacteria"/>
</dbReference>
<dbReference type="RefSeq" id="WP_006330936.1">
    <property type="nucleotide sequence ID" value="NZ_BAHC01000048.1"/>
</dbReference>
<dbReference type="SUPFAM" id="SSF46785">
    <property type="entry name" value="Winged helix' DNA-binding domain"/>
    <property type="match status" value="1"/>
</dbReference>
<name>K6WR77_9ACTN</name>
<dbReference type="InterPro" id="IPR036390">
    <property type="entry name" value="WH_DNA-bd_sf"/>
</dbReference>
<dbReference type="EMBL" id="BAHC01000048">
    <property type="protein sequence ID" value="GAB89064.1"/>
    <property type="molecule type" value="Genomic_DNA"/>
</dbReference>
<organism evidence="5 6">
    <name type="scientific">Gordonia rhizosphera NBRC 16068</name>
    <dbReference type="NCBI Taxonomy" id="1108045"/>
    <lineage>
        <taxon>Bacteria</taxon>
        <taxon>Bacillati</taxon>
        <taxon>Actinomycetota</taxon>
        <taxon>Actinomycetes</taxon>
        <taxon>Mycobacteriales</taxon>
        <taxon>Gordoniaceae</taxon>
        <taxon>Gordonia</taxon>
    </lineage>
</organism>
<dbReference type="Gene3D" id="1.20.120.530">
    <property type="entry name" value="GntR ligand-binding domain-like"/>
    <property type="match status" value="1"/>
</dbReference>
<dbReference type="InterPro" id="IPR011711">
    <property type="entry name" value="GntR_C"/>
</dbReference>
<evidence type="ECO:0000313" key="5">
    <source>
        <dbReference type="EMBL" id="GAB89064.1"/>
    </source>
</evidence>
<dbReference type="PANTHER" id="PTHR43537">
    <property type="entry name" value="TRANSCRIPTIONAL REGULATOR, GNTR FAMILY"/>
    <property type="match status" value="1"/>
</dbReference>